<dbReference type="EMBL" id="WJJP01000440">
    <property type="protein sequence ID" value="MBD3325619.1"/>
    <property type="molecule type" value="Genomic_DNA"/>
</dbReference>
<gene>
    <name evidence="2" type="ORF">GF339_13625</name>
</gene>
<dbReference type="GO" id="GO:0000271">
    <property type="term" value="P:polysaccharide biosynthetic process"/>
    <property type="evidence" value="ECO:0007669"/>
    <property type="project" value="TreeGrafter"/>
</dbReference>
<dbReference type="Gene3D" id="3.40.640.10">
    <property type="entry name" value="Type I PLP-dependent aspartate aminotransferase-like (Major domain)"/>
    <property type="match status" value="1"/>
</dbReference>
<dbReference type="AlphaFoldDB" id="A0A9D5Q6A0"/>
<dbReference type="SUPFAM" id="SSF53383">
    <property type="entry name" value="PLP-dependent transferases"/>
    <property type="match status" value="1"/>
</dbReference>
<protein>
    <submittedName>
        <fullName evidence="2">Aminotransferase class V-fold PLP-dependent enzyme</fullName>
    </submittedName>
</protein>
<dbReference type="GO" id="GO:0008483">
    <property type="term" value="F:transaminase activity"/>
    <property type="evidence" value="ECO:0007669"/>
    <property type="project" value="UniProtKB-KW"/>
</dbReference>
<dbReference type="InterPro" id="IPR015421">
    <property type="entry name" value="PyrdxlP-dep_Trfase_major"/>
</dbReference>
<dbReference type="PANTHER" id="PTHR30244">
    <property type="entry name" value="TRANSAMINASE"/>
    <property type="match status" value="1"/>
</dbReference>
<organism evidence="2 3">
    <name type="scientific">candidate division KSB3 bacterium</name>
    <dbReference type="NCBI Taxonomy" id="2044937"/>
    <lineage>
        <taxon>Bacteria</taxon>
        <taxon>candidate division KSB3</taxon>
    </lineage>
</organism>
<name>A0A9D5Q6A0_9BACT</name>
<dbReference type="InterPro" id="IPR015424">
    <property type="entry name" value="PyrdxlP-dep_Trfase"/>
</dbReference>
<keyword evidence="2" id="KW-0808">Transferase</keyword>
<keyword evidence="1" id="KW-0663">Pyridoxal phosphate</keyword>
<evidence type="ECO:0000256" key="1">
    <source>
        <dbReference type="RuleBase" id="RU004508"/>
    </source>
</evidence>
<dbReference type="CDD" id="cd00616">
    <property type="entry name" value="AHBA_syn"/>
    <property type="match status" value="1"/>
</dbReference>
<dbReference type="GO" id="GO:0030170">
    <property type="term" value="F:pyridoxal phosphate binding"/>
    <property type="evidence" value="ECO:0007669"/>
    <property type="project" value="TreeGrafter"/>
</dbReference>
<proteinExistence type="inferred from homology"/>
<dbReference type="PANTHER" id="PTHR30244:SF34">
    <property type="entry name" value="DTDP-4-AMINO-4,6-DIDEOXYGALACTOSE TRANSAMINASE"/>
    <property type="match status" value="1"/>
</dbReference>
<reference evidence="2" key="1">
    <citation type="submission" date="2019-11" db="EMBL/GenBank/DDBJ databases">
        <title>Microbial mats filling the niche in hypersaline microbial mats.</title>
        <authorList>
            <person name="Wong H.L."/>
            <person name="Macleod F.I."/>
            <person name="White R.A. III"/>
            <person name="Burns B.P."/>
        </authorList>
    </citation>
    <scope>NUCLEOTIDE SEQUENCE</scope>
    <source>
        <strain evidence="2">Rbin_158</strain>
    </source>
</reference>
<dbReference type="Pfam" id="PF01041">
    <property type="entry name" value="DegT_DnrJ_EryC1"/>
    <property type="match status" value="1"/>
</dbReference>
<sequence length="390" mass="42605">MYEFGQAEIDAVVRTLQRKKLFRYLEGEKGEADQFEEECSHKFEVAHTLLVSSGTAGLICGLAAMGIGPGDEVIIPGYTYVATALAPLAVGAVPVLCEINDSLTLDPAALEQTIGPKTRAVIPVHMHGFPCDMQAISAIAKHHQIFVLEDACQAIGGKYQGKCLGTLGDMGIFSFHQNKILTAGEGGAILTNNRTLYERAFIQHDGTCDDGSCCRDFAEPLFAGWAFRASELSAAILRVQLRRLDAILEDFAATKARVTDRLSHGSCDTPIPCYDPDGECGTHAAYQFATPAEAQAFCQCASRTGLYAVHPGTSKYNYIYWNVLSLRRGALHPLRDPFRNTERTYDHTTCPRTLDLLSRTALLACTWHAQGEALEKFVECLAQARQEAHV</sequence>
<accession>A0A9D5Q6A0</accession>
<comment type="caution">
    <text evidence="2">The sequence shown here is derived from an EMBL/GenBank/DDBJ whole genome shotgun (WGS) entry which is preliminary data.</text>
</comment>
<keyword evidence="2" id="KW-0032">Aminotransferase</keyword>
<dbReference type="Proteomes" id="UP000649604">
    <property type="component" value="Unassembled WGS sequence"/>
</dbReference>
<dbReference type="InterPro" id="IPR015422">
    <property type="entry name" value="PyrdxlP-dep_Trfase_small"/>
</dbReference>
<evidence type="ECO:0000313" key="3">
    <source>
        <dbReference type="Proteomes" id="UP000649604"/>
    </source>
</evidence>
<evidence type="ECO:0000313" key="2">
    <source>
        <dbReference type="EMBL" id="MBD3325619.1"/>
    </source>
</evidence>
<dbReference type="InterPro" id="IPR000653">
    <property type="entry name" value="DegT/StrS_aminotransferase"/>
</dbReference>
<comment type="similarity">
    <text evidence="1">Belongs to the DegT/DnrJ/EryC1 family.</text>
</comment>
<dbReference type="Gene3D" id="3.90.1150.10">
    <property type="entry name" value="Aspartate Aminotransferase, domain 1"/>
    <property type="match status" value="1"/>
</dbReference>